<protein>
    <submittedName>
        <fullName evidence="1">Uncharacterized protein</fullName>
    </submittedName>
</protein>
<sequence length="222" mass="24450">MPQAGSLPQDISMIPRYDVEPIVEIDIQQLKVPDAEDVADGFVYVHEYEPLVPVGWAEVLECLEFEDHWLTTADAEADSPAEFDKIMDQAESGDEDDIPDGPLQLLDLGVAGLSLALCAAGCVTFCSCRAHNDHRINTWTHPQVGFAADADRALIVARLAREIGCGLGNAVDRRYLVAYASSLSETTALAKAIYDSRADFDALPPPGWFAGLERIRRERDWY</sequence>
<evidence type="ECO:0000313" key="2">
    <source>
        <dbReference type="Proteomes" id="UP000284824"/>
    </source>
</evidence>
<dbReference type="AlphaFoldDB" id="A0A438MHI0"/>
<reference evidence="1 2" key="1">
    <citation type="submission" date="2019-01" db="EMBL/GenBank/DDBJ databases">
        <title>Sequencing the genomes of 1000 actinobacteria strains.</title>
        <authorList>
            <person name="Klenk H.-P."/>
        </authorList>
    </citation>
    <scope>NUCLEOTIDE SEQUENCE [LARGE SCALE GENOMIC DNA]</scope>
    <source>
        <strain evidence="1 2">DSM 43925</strain>
    </source>
</reference>
<accession>A0A438MHI0</accession>
<gene>
    <name evidence="1" type="ORF">EDD27_7705</name>
</gene>
<comment type="caution">
    <text evidence="1">The sequence shown here is derived from an EMBL/GenBank/DDBJ whole genome shotgun (WGS) entry which is preliminary data.</text>
</comment>
<evidence type="ECO:0000313" key="1">
    <source>
        <dbReference type="EMBL" id="RVX44935.1"/>
    </source>
</evidence>
<name>A0A438MHI0_9ACTN</name>
<proteinExistence type="predicted"/>
<dbReference type="EMBL" id="SAUN01000001">
    <property type="protein sequence ID" value="RVX44935.1"/>
    <property type="molecule type" value="Genomic_DNA"/>
</dbReference>
<dbReference type="Proteomes" id="UP000284824">
    <property type="component" value="Unassembled WGS sequence"/>
</dbReference>
<organism evidence="1 2">
    <name type="scientific">Nonomuraea polychroma</name>
    <dbReference type="NCBI Taxonomy" id="46176"/>
    <lineage>
        <taxon>Bacteria</taxon>
        <taxon>Bacillati</taxon>
        <taxon>Actinomycetota</taxon>
        <taxon>Actinomycetes</taxon>
        <taxon>Streptosporangiales</taxon>
        <taxon>Streptosporangiaceae</taxon>
        <taxon>Nonomuraea</taxon>
    </lineage>
</organism>
<keyword evidence="2" id="KW-1185">Reference proteome</keyword>